<dbReference type="AlphaFoldDB" id="A0A1P8UH82"/>
<feature type="domain" description="GGDEF" evidence="8">
    <location>
        <begin position="602"/>
        <end position="740"/>
    </location>
</feature>
<gene>
    <name evidence="9" type="ORF">BW247_08920</name>
</gene>
<dbReference type="CDD" id="cd01948">
    <property type="entry name" value="EAL"/>
    <property type="match status" value="1"/>
</dbReference>
<feature type="domain" description="PAS" evidence="5">
    <location>
        <begin position="324"/>
        <end position="394"/>
    </location>
</feature>
<dbReference type="RefSeq" id="WP_076836839.1">
    <property type="nucleotide sequence ID" value="NZ_CP019434.1"/>
</dbReference>
<proteinExistence type="predicted"/>
<evidence type="ECO:0000259" key="8">
    <source>
        <dbReference type="PROSITE" id="PS50887"/>
    </source>
</evidence>
<dbReference type="PROSITE" id="PS50887">
    <property type="entry name" value="GGDEF"/>
    <property type="match status" value="1"/>
</dbReference>
<feature type="domain" description="PAC" evidence="6">
    <location>
        <begin position="271"/>
        <end position="323"/>
    </location>
</feature>
<dbReference type="Gene3D" id="3.30.450.40">
    <property type="match status" value="1"/>
</dbReference>
<dbReference type="SUPFAM" id="SSF141868">
    <property type="entry name" value="EAL domain-like"/>
    <property type="match status" value="1"/>
</dbReference>
<dbReference type="NCBIfam" id="TIGR00229">
    <property type="entry name" value="sensory_box"/>
    <property type="match status" value="3"/>
</dbReference>
<dbReference type="STRING" id="1765967.BW247_08920"/>
<evidence type="ECO:0000259" key="5">
    <source>
        <dbReference type="PROSITE" id="PS50112"/>
    </source>
</evidence>
<feature type="domain" description="EAL" evidence="7">
    <location>
        <begin position="749"/>
        <end position="1000"/>
    </location>
</feature>
<dbReference type="Pfam" id="PF13185">
    <property type="entry name" value="GAF_2"/>
    <property type="match status" value="1"/>
</dbReference>
<comment type="catalytic activity">
    <reaction evidence="4">
        <text>3',3'-c-di-GMP + H2O = 5'-phosphoguanylyl(3'-&gt;5')guanosine + H(+)</text>
        <dbReference type="Rhea" id="RHEA:24902"/>
        <dbReference type="ChEBI" id="CHEBI:15377"/>
        <dbReference type="ChEBI" id="CHEBI:15378"/>
        <dbReference type="ChEBI" id="CHEBI:58754"/>
        <dbReference type="ChEBI" id="CHEBI:58805"/>
        <dbReference type="EC" id="3.1.4.52"/>
    </reaction>
    <physiologicalReaction direction="left-to-right" evidence="4">
        <dbReference type="Rhea" id="RHEA:24903"/>
    </physiologicalReaction>
</comment>
<dbReference type="InterPro" id="IPR001633">
    <property type="entry name" value="EAL_dom"/>
</dbReference>
<dbReference type="EMBL" id="CP019434">
    <property type="protein sequence ID" value="APZ43198.1"/>
    <property type="molecule type" value="Genomic_DNA"/>
</dbReference>
<evidence type="ECO:0000259" key="6">
    <source>
        <dbReference type="PROSITE" id="PS50113"/>
    </source>
</evidence>
<feature type="domain" description="PAS" evidence="5">
    <location>
        <begin position="198"/>
        <end position="244"/>
    </location>
</feature>
<dbReference type="NCBIfam" id="TIGR00254">
    <property type="entry name" value="GGDEF"/>
    <property type="match status" value="1"/>
</dbReference>
<sequence>MSRSDGQVRENTISELSNVDYATLTADEQLLILQLQHDILESVARGGDALATVERICRLAEQMLPNAVATVMQMDAVNEYLNVFAAPSASPEVVARLNRLRPGPGSGSCGNAVYHRKPQFVRDTFTDARWSGLRDLAHDYNLRACWSMPIYASEPRPIGSFALSSFAQCEPGNFHRKILEISASIIGIILAREKSEENLHLFAQTFEGLTEGVMITDAQQRIVLVNQAFVDVLGYTLDEVVGETPRMFASDRHDEAFYRRMWERIETQGHWCGELWNKRKNGEEFPEWLSISAVENTAGTLTHYIGIFSDVSERHATQRRLEEEYALRQKIIESIPAAFFLLDEEQRPMMLNRHMLETLGMGEGEYVDHRLADYVCQEDRPRVLETMERVRAGETVSMEIGVLAQGGQVVPHRLNATAIDLADGQHLLGVALDISENKRIETSLKRESEKIRFMLRHAIDGVHILDVQGNLIEASDSFCEMLGYTRDEMQGVNVVRWDAGRSLSGAGPSAPWQLAGADRRRFETRHRRKDGSLIDVEVSSVGMNFDGQRVVFNSSRDITSRNEAKARIEHLAYHDQLTGLPNRSLLLDRLGQALASAQRAERHGAVIFVDLDQFKRINDVHGHMVGDSVLRQMAQRLRGILHQGDTIARFGGDEFVLLMPDLGRAHEEAATAALVLGHEIRQALGTPVQIEGQEYDVSASLGISLFPKRGDSVEDLIREADIAMYRAKDSGRNTLIFFEQDMQAAIAERYVFEHDLRNAVQQETGLELFMQGQVDAAGAVIGAEALVRWRHPVRGLIPPAEFIPLAEETGLIVGIGDWVLRESCRLMARWREAGKDLNLAVNVSPRQFRQDDFIARIRKILADTGADPKFLTLEITENLLIERAAEAVSRMQALAEMGVRFSIDDFGTGYSSLAYLKRMPLKELKIDKSFVRDLPGDPNDAALIETILSMAHYLGLEVVAEGVETKAQFDFLASRGCEYFQGYLFQKPLPSAVWQDSIEP</sequence>
<dbReference type="PANTHER" id="PTHR44757">
    <property type="entry name" value="DIGUANYLATE CYCLASE DGCP"/>
    <property type="match status" value="1"/>
</dbReference>
<dbReference type="FunFam" id="3.30.70.270:FF:000001">
    <property type="entry name" value="Diguanylate cyclase domain protein"/>
    <property type="match status" value="1"/>
</dbReference>
<feature type="domain" description="PAS" evidence="5">
    <location>
        <begin position="447"/>
        <end position="495"/>
    </location>
</feature>
<feature type="domain" description="PAC" evidence="6">
    <location>
        <begin position="520"/>
        <end position="570"/>
    </location>
</feature>
<dbReference type="SUPFAM" id="SSF55781">
    <property type="entry name" value="GAF domain-like"/>
    <property type="match status" value="1"/>
</dbReference>
<dbReference type="SUPFAM" id="SSF55785">
    <property type="entry name" value="PYP-like sensor domain (PAS domain)"/>
    <property type="match status" value="3"/>
</dbReference>
<keyword evidence="10" id="KW-1185">Reference proteome</keyword>
<dbReference type="SMART" id="SM00086">
    <property type="entry name" value="PAC"/>
    <property type="match status" value="3"/>
</dbReference>
<dbReference type="PROSITE" id="PS50112">
    <property type="entry name" value="PAS"/>
    <property type="match status" value="3"/>
</dbReference>
<dbReference type="SMART" id="SM00052">
    <property type="entry name" value="EAL"/>
    <property type="match status" value="1"/>
</dbReference>
<evidence type="ECO:0000313" key="9">
    <source>
        <dbReference type="EMBL" id="APZ43198.1"/>
    </source>
</evidence>
<evidence type="ECO:0000256" key="3">
    <source>
        <dbReference type="ARBA" id="ARBA00022636"/>
    </source>
</evidence>
<dbReference type="Gene3D" id="3.30.70.270">
    <property type="match status" value="1"/>
</dbReference>
<protein>
    <recommendedName>
        <fullName evidence="2">cyclic-guanylate-specific phosphodiesterase</fullName>
        <ecNumber evidence="2">3.1.4.52</ecNumber>
    </recommendedName>
</protein>
<evidence type="ECO:0000259" key="7">
    <source>
        <dbReference type="PROSITE" id="PS50883"/>
    </source>
</evidence>
<dbReference type="Pfam" id="PF00563">
    <property type="entry name" value="EAL"/>
    <property type="match status" value="1"/>
</dbReference>
<evidence type="ECO:0000256" key="4">
    <source>
        <dbReference type="ARBA" id="ARBA00051114"/>
    </source>
</evidence>
<organism evidence="9 10">
    <name type="scientific">Acidihalobacter ferrooxydans</name>
    <dbReference type="NCBI Taxonomy" id="1765967"/>
    <lineage>
        <taxon>Bacteria</taxon>
        <taxon>Pseudomonadati</taxon>
        <taxon>Pseudomonadota</taxon>
        <taxon>Gammaproteobacteria</taxon>
        <taxon>Chromatiales</taxon>
        <taxon>Ectothiorhodospiraceae</taxon>
        <taxon>Acidihalobacter</taxon>
    </lineage>
</organism>
<dbReference type="PANTHER" id="PTHR44757:SF2">
    <property type="entry name" value="BIOFILM ARCHITECTURE MAINTENANCE PROTEIN MBAA"/>
    <property type="match status" value="1"/>
</dbReference>
<dbReference type="InterPro" id="IPR035919">
    <property type="entry name" value="EAL_sf"/>
</dbReference>
<dbReference type="InterPro" id="IPR013656">
    <property type="entry name" value="PAS_4"/>
</dbReference>
<reference evidence="9 10" key="1">
    <citation type="submission" date="2017-01" db="EMBL/GenBank/DDBJ databases">
        <title>Draft sequence of Acidihalobacter ferrooxidans strain DSM 14175 (strain V8).</title>
        <authorList>
            <person name="Khaleque H.N."/>
            <person name="Ramsay J.P."/>
            <person name="Murphy R.J.T."/>
            <person name="Kaksonen A.H."/>
            <person name="Boxall N.J."/>
            <person name="Watkin E.L.J."/>
        </authorList>
    </citation>
    <scope>NUCLEOTIDE SEQUENCE [LARGE SCALE GENOMIC DNA]</scope>
    <source>
        <strain evidence="9 10">V8</strain>
    </source>
</reference>
<dbReference type="Pfam" id="PF08448">
    <property type="entry name" value="PAS_4"/>
    <property type="match status" value="1"/>
</dbReference>
<dbReference type="PROSITE" id="PS50883">
    <property type="entry name" value="EAL"/>
    <property type="match status" value="1"/>
</dbReference>
<evidence type="ECO:0000256" key="2">
    <source>
        <dbReference type="ARBA" id="ARBA00012282"/>
    </source>
</evidence>
<dbReference type="SMART" id="SM00091">
    <property type="entry name" value="PAS"/>
    <property type="match status" value="3"/>
</dbReference>
<comment type="cofactor">
    <cofactor evidence="1">
        <name>Mg(2+)</name>
        <dbReference type="ChEBI" id="CHEBI:18420"/>
    </cofactor>
</comment>
<dbReference type="InterPro" id="IPR000160">
    <property type="entry name" value="GGDEF_dom"/>
</dbReference>
<keyword evidence="3" id="KW-0973">c-di-GMP</keyword>
<dbReference type="Pfam" id="PF00990">
    <property type="entry name" value="GGDEF"/>
    <property type="match status" value="1"/>
</dbReference>
<dbReference type="InterPro" id="IPR029787">
    <property type="entry name" value="Nucleotide_cyclase"/>
</dbReference>
<evidence type="ECO:0000256" key="1">
    <source>
        <dbReference type="ARBA" id="ARBA00001946"/>
    </source>
</evidence>
<dbReference type="KEGG" id="afy:BW247_08920"/>
<name>A0A1P8UH82_9GAMM</name>
<dbReference type="SUPFAM" id="SSF55073">
    <property type="entry name" value="Nucleotide cyclase"/>
    <property type="match status" value="1"/>
</dbReference>
<dbReference type="Gene3D" id="3.30.450.20">
    <property type="entry name" value="PAS domain"/>
    <property type="match status" value="3"/>
</dbReference>
<dbReference type="PROSITE" id="PS50113">
    <property type="entry name" value="PAC"/>
    <property type="match status" value="3"/>
</dbReference>
<evidence type="ECO:0000313" key="10">
    <source>
        <dbReference type="Proteomes" id="UP000243807"/>
    </source>
</evidence>
<dbReference type="Gene3D" id="3.20.20.450">
    <property type="entry name" value="EAL domain"/>
    <property type="match status" value="1"/>
</dbReference>
<dbReference type="CDD" id="cd01949">
    <property type="entry name" value="GGDEF"/>
    <property type="match status" value="1"/>
</dbReference>
<dbReference type="SMART" id="SM00267">
    <property type="entry name" value="GGDEF"/>
    <property type="match status" value="1"/>
</dbReference>
<dbReference type="InterPro" id="IPR000014">
    <property type="entry name" value="PAS"/>
</dbReference>
<dbReference type="GO" id="GO:0071732">
    <property type="term" value="P:cellular response to nitric oxide"/>
    <property type="evidence" value="ECO:0007669"/>
    <property type="project" value="UniProtKB-ARBA"/>
</dbReference>
<dbReference type="EC" id="3.1.4.52" evidence="2"/>
<dbReference type="Proteomes" id="UP000243807">
    <property type="component" value="Chromosome"/>
</dbReference>
<dbReference type="FunFam" id="3.20.20.450:FF:000001">
    <property type="entry name" value="Cyclic di-GMP phosphodiesterase yahA"/>
    <property type="match status" value="1"/>
</dbReference>
<dbReference type="InterPro" id="IPR035965">
    <property type="entry name" value="PAS-like_dom_sf"/>
</dbReference>
<dbReference type="Pfam" id="PF13426">
    <property type="entry name" value="PAS_9"/>
    <property type="match status" value="2"/>
</dbReference>
<dbReference type="InterPro" id="IPR003018">
    <property type="entry name" value="GAF"/>
</dbReference>
<dbReference type="InterPro" id="IPR052155">
    <property type="entry name" value="Biofilm_reg_signaling"/>
</dbReference>
<dbReference type="GO" id="GO:0071111">
    <property type="term" value="F:cyclic-guanylate-specific phosphodiesterase activity"/>
    <property type="evidence" value="ECO:0007669"/>
    <property type="project" value="UniProtKB-EC"/>
</dbReference>
<dbReference type="InterPro" id="IPR000700">
    <property type="entry name" value="PAS-assoc_C"/>
</dbReference>
<dbReference type="CDD" id="cd00130">
    <property type="entry name" value="PAS"/>
    <property type="match status" value="3"/>
</dbReference>
<accession>A0A1P8UH82</accession>
<dbReference type="InterPro" id="IPR001610">
    <property type="entry name" value="PAC"/>
</dbReference>
<feature type="domain" description="PAC" evidence="6">
    <location>
        <begin position="396"/>
        <end position="446"/>
    </location>
</feature>
<dbReference type="InterPro" id="IPR029016">
    <property type="entry name" value="GAF-like_dom_sf"/>
</dbReference>
<dbReference type="InterPro" id="IPR043128">
    <property type="entry name" value="Rev_trsase/Diguanyl_cyclase"/>
</dbReference>